<dbReference type="InterPro" id="IPR051606">
    <property type="entry name" value="Polyketide_Oxido-like"/>
</dbReference>
<name>A0A074LDD1_9BACT</name>
<dbReference type="RefSeq" id="WP_035079488.1">
    <property type="nucleotide sequence ID" value="NZ_JMIH01000039.1"/>
</dbReference>
<evidence type="ECO:0000259" key="1">
    <source>
        <dbReference type="Pfam" id="PF13460"/>
    </source>
</evidence>
<dbReference type="SUPFAM" id="SSF51735">
    <property type="entry name" value="NAD(P)-binding Rossmann-fold domains"/>
    <property type="match status" value="1"/>
</dbReference>
<accession>A0A074LDD1</accession>
<keyword evidence="3" id="KW-1185">Reference proteome</keyword>
<dbReference type="STRING" id="1048983.EL17_21690"/>
<dbReference type="AlphaFoldDB" id="A0A074LDD1"/>
<dbReference type="OrthoDB" id="9790734at2"/>
<dbReference type="InterPro" id="IPR016040">
    <property type="entry name" value="NAD(P)-bd_dom"/>
</dbReference>
<evidence type="ECO:0000313" key="2">
    <source>
        <dbReference type="EMBL" id="KEO71797.1"/>
    </source>
</evidence>
<evidence type="ECO:0000313" key="3">
    <source>
        <dbReference type="Proteomes" id="UP000027821"/>
    </source>
</evidence>
<sequence>MRIAVIGSSAGIGLLTVLQALERGHEISALSRDTSLIPNHPSLTKINGSATSVSALKLAISDTDAVLITTGTKNKKAVTLFSEIAKAITQATDELNFTKPVIIVTGFGAGGSSNYLSFFMHMVIRLFLKDQYIDKTLMEELISKSAMKWEIVRPGMLTNGKLTKSYKSLPKLRKDMKIGKISRSDVAHFLLTEAENPKMLYEYVALTN</sequence>
<dbReference type="GO" id="GO:0004074">
    <property type="term" value="F:biliverdin reductase [NAD(P)H] activity"/>
    <property type="evidence" value="ECO:0007669"/>
    <property type="project" value="TreeGrafter"/>
</dbReference>
<dbReference type="EMBL" id="JMIH01000039">
    <property type="protein sequence ID" value="KEO71797.1"/>
    <property type="molecule type" value="Genomic_DNA"/>
</dbReference>
<dbReference type="PANTHER" id="PTHR43355">
    <property type="entry name" value="FLAVIN REDUCTASE (NADPH)"/>
    <property type="match status" value="1"/>
</dbReference>
<organism evidence="2 3">
    <name type="scientific">Anditalea andensis</name>
    <dbReference type="NCBI Taxonomy" id="1048983"/>
    <lineage>
        <taxon>Bacteria</taxon>
        <taxon>Pseudomonadati</taxon>
        <taxon>Bacteroidota</taxon>
        <taxon>Cytophagia</taxon>
        <taxon>Cytophagales</taxon>
        <taxon>Cytophagaceae</taxon>
        <taxon>Anditalea</taxon>
    </lineage>
</organism>
<gene>
    <name evidence="2" type="ORF">EL17_21690</name>
</gene>
<dbReference type="Gene3D" id="3.40.50.720">
    <property type="entry name" value="NAD(P)-binding Rossmann-like Domain"/>
    <property type="match status" value="1"/>
</dbReference>
<dbReference type="Pfam" id="PF13460">
    <property type="entry name" value="NAD_binding_10"/>
    <property type="match status" value="1"/>
</dbReference>
<dbReference type="Proteomes" id="UP000027821">
    <property type="component" value="Unassembled WGS sequence"/>
</dbReference>
<feature type="domain" description="NAD(P)-binding" evidence="1">
    <location>
        <begin position="7"/>
        <end position="197"/>
    </location>
</feature>
<dbReference type="InterPro" id="IPR036291">
    <property type="entry name" value="NAD(P)-bd_dom_sf"/>
</dbReference>
<dbReference type="eggNOG" id="COG0702">
    <property type="taxonomic scope" value="Bacteria"/>
</dbReference>
<dbReference type="PANTHER" id="PTHR43355:SF2">
    <property type="entry name" value="FLAVIN REDUCTASE (NADPH)"/>
    <property type="match status" value="1"/>
</dbReference>
<protein>
    <submittedName>
        <fullName evidence="2">Epimerase</fullName>
    </submittedName>
</protein>
<proteinExistence type="predicted"/>
<dbReference type="GO" id="GO:0042602">
    <property type="term" value="F:riboflavin reductase (NADPH) activity"/>
    <property type="evidence" value="ECO:0007669"/>
    <property type="project" value="TreeGrafter"/>
</dbReference>
<comment type="caution">
    <text evidence="2">The sequence shown here is derived from an EMBL/GenBank/DDBJ whole genome shotgun (WGS) entry which is preliminary data.</text>
</comment>
<reference evidence="2 3" key="1">
    <citation type="submission" date="2014-04" db="EMBL/GenBank/DDBJ databases">
        <title>Characterization and application of a salt tolerant electro-active bacterium.</title>
        <authorList>
            <person name="Yang L."/>
            <person name="Wei S."/>
            <person name="Tay Q.X.M."/>
        </authorList>
    </citation>
    <scope>NUCLEOTIDE SEQUENCE [LARGE SCALE GENOMIC DNA]</scope>
    <source>
        <strain evidence="2 3">LY1</strain>
    </source>
</reference>